<dbReference type="InterPro" id="IPR050668">
    <property type="entry name" value="Cytochrome_b5"/>
</dbReference>
<evidence type="ECO:0000256" key="2">
    <source>
        <dbReference type="ARBA" id="ARBA00022723"/>
    </source>
</evidence>
<dbReference type="PROSITE" id="PS00191">
    <property type="entry name" value="CYTOCHROME_B5_1"/>
    <property type="match status" value="1"/>
</dbReference>
<dbReference type="Gene3D" id="3.10.120.10">
    <property type="entry name" value="Cytochrome b5-like heme/steroid binding domain"/>
    <property type="match status" value="1"/>
</dbReference>
<dbReference type="AlphaFoldDB" id="A0AAV4PTJ3"/>
<reference evidence="7 8" key="1">
    <citation type="submission" date="2021-06" db="EMBL/GenBank/DDBJ databases">
        <title>Caerostris extrusa draft genome.</title>
        <authorList>
            <person name="Kono N."/>
            <person name="Arakawa K."/>
        </authorList>
    </citation>
    <scope>NUCLEOTIDE SEQUENCE [LARGE SCALE GENOMIC DNA]</scope>
</reference>
<evidence type="ECO:0000313" key="7">
    <source>
        <dbReference type="EMBL" id="GIX99245.1"/>
    </source>
</evidence>
<organism evidence="7 8">
    <name type="scientific">Caerostris extrusa</name>
    <name type="common">Bark spider</name>
    <name type="synonym">Caerostris bankana</name>
    <dbReference type="NCBI Taxonomy" id="172846"/>
    <lineage>
        <taxon>Eukaryota</taxon>
        <taxon>Metazoa</taxon>
        <taxon>Ecdysozoa</taxon>
        <taxon>Arthropoda</taxon>
        <taxon>Chelicerata</taxon>
        <taxon>Arachnida</taxon>
        <taxon>Araneae</taxon>
        <taxon>Araneomorphae</taxon>
        <taxon>Entelegynae</taxon>
        <taxon>Araneoidea</taxon>
        <taxon>Araneidae</taxon>
        <taxon>Caerostris</taxon>
    </lineage>
</organism>
<dbReference type="InterPro" id="IPR036400">
    <property type="entry name" value="Cyt_B5-like_heme/steroid_sf"/>
</dbReference>
<keyword evidence="2 5" id="KW-0479">Metal-binding</keyword>
<comment type="caution">
    <text evidence="7">The sequence shown here is derived from an EMBL/GenBank/DDBJ whole genome shotgun (WGS) entry which is preliminary data.</text>
</comment>
<dbReference type="GO" id="GO:0046872">
    <property type="term" value="F:metal ion binding"/>
    <property type="evidence" value="ECO:0007669"/>
    <property type="project" value="UniProtKB-UniRule"/>
</dbReference>
<dbReference type="PANTHER" id="PTHR19359">
    <property type="entry name" value="CYTOCHROME B5"/>
    <property type="match status" value="1"/>
</dbReference>
<dbReference type="EMBL" id="BPLR01005021">
    <property type="protein sequence ID" value="GIX99245.1"/>
    <property type="molecule type" value="Genomic_DNA"/>
</dbReference>
<sequence>MNPIQDTRLENAMTTVLQRLFISRQKRTEITYTLSEVASHCNHNDCWVVIEDNVYDITSFLDTHPGGFDVLMEHAGRDATVAFYGAGHLRTTKDLLKPFFVGSLAQHERVNLIGTVSSNRSRFLWSRDGVAVAE</sequence>
<keyword evidence="3 5" id="KW-0408">Iron</keyword>
<keyword evidence="1 5" id="KW-0349">Heme</keyword>
<dbReference type="PANTHER" id="PTHR19359:SF41">
    <property type="entry name" value="GEO08203P1"/>
    <property type="match status" value="1"/>
</dbReference>
<dbReference type="FunFam" id="3.10.120.10:FF:000007">
    <property type="entry name" value="Sulfite oxidase, mitochondrial"/>
    <property type="match status" value="1"/>
</dbReference>
<evidence type="ECO:0000256" key="1">
    <source>
        <dbReference type="ARBA" id="ARBA00022617"/>
    </source>
</evidence>
<protein>
    <submittedName>
        <fullName evidence="7">Cytochrome b5</fullName>
    </submittedName>
</protein>
<dbReference type="InterPro" id="IPR001199">
    <property type="entry name" value="Cyt_B5-like_heme/steroid-bd"/>
</dbReference>
<dbReference type="SMART" id="SM01117">
    <property type="entry name" value="Cyt-b5"/>
    <property type="match status" value="1"/>
</dbReference>
<proteinExistence type="inferred from homology"/>
<evidence type="ECO:0000256" key="5">
    <source>
        <dbReference type="RuleBase" id="RU362121"/>
    </source>
</evidence>
<dbReference type="InterPro" id="IPR018506">
    <property type="entry name" value="Cyt_B5_heme-BS"/>
</dbReference>
<dbReference type="PRINTS" id="PR00363">
    <property type="entry name" value="CYTOCHROMEB5"/>
</dbReference>
<dbReference type="Pfam" id="PF00173">
    <property type="entry name" value="Cyt-b5"/>
    <property type="match status" value="1"/>
</dbReference>
<feature type="domain" description="Cytochrome b5 heme-binding" evidence="6">
    <location>
        <begin position="29"/>
        <end position="105"/>
    </location>
</feature>
<dbReference type="GO" id="GO:0016020">
    <property type="term" value="C:membrane"/>
    <property type="evidence" value="ECO:0007669"/>
    <property type="project" value="TreeGrafter"/>
</dbReference>
<evidence type="ECO:0000256" key="3">
    <source>
        <dbReference type="ARBA" id="ARBA00023004"/>
    </source>
</evidence>
<accession>A0AAV4PTJ3</accession>
<dbReference type="PROSITE" id="PS50255">
    <property type="entry name" value="CYTOCHROME_B5_2"/>
    <property type="match status" value="1"/>
</dbReference>
<name>A0AAV4PTJ3_CAEEX</name>
<evidence type="ECO:0000259" key="6">
    <source>
        <dbReference type="PROSITE" id="PS50255"/>
    </source>
</evidence>
<evidence type="ECO:0000256" key="4">
    <source>
        <dbReference type="ARBA" id="ARBA00038168"/>
    </source>
</evidence>
<gene>
    <name evidence="7" type="primary">Cyt-b5</name>
    <name evidence="7" type="ORF">CEXT_116751</name>
</gene>
<keyword evidence="8" id="KW-1185">Reference proteome</keyword>
<comment type="similarity">
    <text evidence="4 5">Belongs to the cytochrome b5 family.</text>
</comment>
<dbReference type="GO" id="GO:0020037">
    <property type="term" value="F:heme binding"/>
    <property type="evidence" value="ECO:0007669"/>
    <property type="project" value="UniProtKB-UniRule"/>
</dbReference>
<dbReference type="SUPFAM" id="SSF55856">
    <property type="entry name" value="Cytochrome b5-like heme/steroid binding domain"/>
    <property type="match status" value="1"/>
</dbReference>
<dbReference type="Proteomes" id="UP001054945">
    <property type="component" value="Unassembled WGS sequence"/>
</dbReference>
<evidence type="ECO:0000313" key="8">
    <source>
        <dbReference type="Proteomes" id="UP001054945"/>
    </source>
</evidence>